<accession>A0A0P6CDV3</accession>
<sequence length="105" mass="12243">MLPQSVMCQSTGGAILSSKREKKIRFAFVFLLKFCVWCYTINLNMFEVCIQLPRAIVEQTTFANQQQVTAKHSAKKATAHWHSIEFTQKLKFKAYRNADQRWRLG</sequence>
<protein>
    <submittedName>
        <fullName evidence="1">Uncharacterized protein</fullName>
    </submittedName>
</protein>
<proteinExistence type="predicted"/>
<dbReference type="Proteomes" id="UP000076858">
    <property type="component" value="Unassembled WGS sequence"/>
</dbReference>
<comment type="caution">
    <text evidence="1">The sequence shown here is derived from an EMBL/GenBank/DDBJ whole genome shotgun (WGS) entry which is preliminary data.</text>
</comment>
<dbReference type="AlphaFoldDB" id="A0A0P6CDV3"/>
<reference evidence="1 2" key="1">
    <citation type="submission" date="2016-03" db="EMBL/GenBank/DDBJ databases">
        <title>EvidentialGene: Evidence-directed Construction of Genes on Genomes.</title>
        <authorList>
            <person name="Gilbert D.G."/>
            <person name="Choi J.-H."/>
            <person name="Mockaitis K."/>
            <person name="Colbourne J."/>
            <person name="Pfrender M."/>
        </authorList>
    </citation>
    <scope>NUCLEOTIDE SEQUENCE [LARGE SCALE GENOMIC DNA]</scope>
    <source>
        <strain evidence="1 2">Xinb3</strain>
        <tissue evidence="1">Complete organism</tissue>
    </source>
</reference>
<organism evidence="1 2">
    <name type="scientific">Daphnia magna</name>
    <dbReference type="NCBI Taxonomy" id="35525"/>
    <lineage>
        <taxon>Eukaryota</taxon>
        <taxon>Metazoa</taxon>
        <taxon>Ecdysozoa</taxon>
        <taxon>Arthropoda</taxon>
        <taxon>Crustacea</taxon>
        <taxon>Branchiopoda</taxon>
        <taxon>Diplostraca</taxon>
        <taxon>Cladocera</taxon>
        <taxon>Anomopoda</taxon>
        <taxon>Daphniidae</taxon>
        <taxon>Daphnia</taxon>
    </lineage>
</organism>
<evidence type="ECO:0000313" key="2">
    <source>
        <dbReference type="Proteomes" id="UP000076858"/>
    </source>
</evidence>
<gene>
    <name evidence="1" type="ORF">APZ42_023296</name>
</gene>
<dbReference type="EMBL" id="LRGB01001463">
    <property type="protein sequence ID" value="KZS11906.1"/>
    <property type="molecule type" value="Genomic_DNA"/>
</dbReference>
<keyword evidence="2" id="KW-1185">Reference proteome</keyword>
<name>A0A0P6CDV3_9CRUS</name>
<evidence type="ECO:0000313" key="1">
    <source>
        <dbReference type="EMBL" id="KZS11906.1"/>
    </source>
</evidence>